<gene>
    <name evidence="1" type="ORF">N7509_007093</name>
</gene>
<dbReference type="SUPFAM" id="SSF52540">
    <property type="entry name" value="P-loop containing nucleoside triphosphate hydrolases"/>
    <property type="match status" value="1"/>
</dbReference>
<dbReference type="InterPro" id="IPR053137">
    <property type="entry name" value="NLR-like"/>
</dbReference>
<dbReference type="EMBL" id="JAPZBU010000008">
    <property type="protein sequence ID" value="KAJ5391603.1"/>
    <property type="molecule type" value="Genomic_DNA"/>
</dbReference>
<dbReference type="Gene3D" id="3.40.50.300">
    <property type="entry name" value="P-loop containing nucleotide triphosphate hydrolases"/>
    <property type="match status" value="1"/>
</dbReference>
<dbReference type="AlphaFoldDB" id="A0A9W9VY62"/>
<protein>
    <submittedName>
        <fullName evidence="1">Kinesin</fullName>
    </submittedName>
</protein>
<dbReference type="PANTHER" id="PTHR46082:SF6">
    <property type="entry name" value="AAA+ ATPASE DOMAIN-CONTAINING PROTEIN-RELATED"/>
    <property type="match status" value="1"/>
</dbReference>
<evidence type="ECO:0000313" key="1">
    <source>
        <dbReference type="EMBL" id="KAJ5391603.1"/>
    </source>
</evidence>
<organism evidence="1 2">
    <name type="scientific">Penicillium cosmopolitanum</name>
    <dbReference type="NCBI Taxonomy" id="1131564"/>
    <lineage>
        <taxon>Eukaryota</taxon>
        <taxon>Fungi</taxon>
        <taxon>Dikarya</taxon>
        <taxon>Ascomycota</taxon>
        <taxon>Pezizomycotina</taxon>
        <taxon>Eurotiomycetes</taxon>
        <taxon>Eurotiomycetidae</taxon>
        <taxon>Eurotiales</taxon>
        <taxon>Aspergillaceae</taxon>
        <taxon>Penicillium</taxon>
    </lineage>
</organism>
<dbReference type="Gene3D" id="1.25.40.10">
    <property type="entry name" value="Tetratricopeptide repeat domain"/>
    <property type="match status" value="3"/>
</dbReference>
<dbReference type="OrthoDB" id="5986190at2759"/>
<keyword evidence="2" id="KW-1185">Reference proteome</keyword>
<dbReference type="RefSeq" id="XP_056487281.1">
    <property type="nucleotide sequence ID" value="XM_056631730.1"/>
</dbReference>
<dbReference type="Pfam" id="PF13424">
    <property type="entry name" value="TPR_12"/>
    <property type="match status" value="2"/>
</dbReference>
<comment type="caution">
    <text evidence="1">The sequence shown here is derived from an EMBL/GenBank/DDBJ whole genome shotgun (WGS) entry which is preliminary data.</text>
</comment>
<sequence length="818" mass="93016">MASTISFGELNAGIQVGVNNAPINQIQLPPERPETPSEPLSTVPFLRDVDFVDRGTILEQVEEKCIVRPSRLALVGMGGVGKSQLAIEYSYRVRERSANTWVFWVHASNAARFEQSYRAIAYQAKIPGYRDPKASVVSAVALRFVDERNLIEVNPMDSLDASALMKAKLGYQTEQGVATQDDIMKLTETLEFMPLAIVQAAAYIRHPASRCFVAQYLEDFQSSDSQKLKLLDYDVGNIHRDMDAKNSILFHSRRSSSASKHDSREDSKESGATNIVFDIEHDIMMLRDYCLVSMGQDSSSFEMHRLVQLSMQKWLAANGELEKWKSVFVEKLDSEFPGWANDEDWPLCRSLFPHVQSALLQKPLPRLALSRWASLLYKAAQYGYFQDEGTRLEEMAMESMNAKKESLGDMDPGGAIVLSLIYGRRGQWQRSIDMLERVHRDMMKIYGKEHIFTLDVKRELATAYYRKGRFQEAETLQLKELQIREIQFGNDDLSVAASMQKLLWTYREQRRFQEAVALERNIIEIYKKQFGPEDPATLATATSMVDSGFYPDPRLLEVAESLGIEAFDICNKALGPHHPKTLNSAGYLSMIHHMRGRYEEAETLACQVLETHKEIHGSDHPKTITYAENLSEIYVDIGKYQEAEVLTQQLLETKTKVWGAAHFNVLECRESLSEILVEQGRYQESETIKCQVIESFKEFRGPLGFQVINSIWGLVCLYDKMEEFQKASSLRYQIFEARSLSSGAEHPKTLTSLYNLSLSLKRQGKDLEAMDKMTECRDKQAKVLGVDHPDTKESSKQLQLWQTPRLDIGAAPMETDAT</sequence>
<dbReference type="SUPFAM" id="SSF48452">
    <property type="entry name" value="TPR-like"/>
    <property type="match status" value="2"/>
</dbReference>
<dbReference type="InterPro" id="IPR011990">
    <property type="entry name" value="TPR-like_helical_dom_sf"/>
</dbReference>
<dbReference type="PANTHER" id="PTHR46082">
    <property type="entry name" value="ATP/GTP-BINDING PROTEIN-RELATED"/>
    <property type="match status" value="1"/>
</dbReference>
<reference evidence="1" key="2">
    <citation type="journal article" date="2023" name="IMA Fungus">
        <title>Comparative genomic study of the Penicillium genus elucidates a diverse pangenome and 15 lateral gene transfer events.</title>
        <authorList>
            <person name="Petersen C."/>
            <person name="Sorensen T."/>
            <person name="Nielsen M.R."/>
            <person name="Sondergaard T.E."/>
            <person name="Sorensen J.L."/>
            <person name="Fitzpatrick D.A."/>
            <person name="Frisvad J.C."/>
            <person name="Nielsen K.L."/>
        </authorList>
    </citation>
    <scope>NUCLEOTIDE SEQUENCE</scope>
    <source>
        <strain evidence="1">IBT 29677</strain>
    </source>
</reference>
<name>A0A9W9VY62_9EURO</name>
<dbReference type="GeneID" id="81370710"/>
<accession>A0A9W9VY62</accession>
<dbReference type="Proteomes" id="UP001147747">
    <property type="component" value="Unassembled WGS sequence"/>
</dbReference>
<dbReference type="InterPro" id="IPR027417">
    <property type="entry name" value="P-loop_NTPase"/>
</dbReference>
<reference evidence="1" key="1">
    <citation type="submission" date="2022-12" db="EMBL/GenBank/DDBJ databases">
        <authorList>
            <person name="Petersen C."/>
        </authorList>
    </citation>
    <scope>NUCLEOTIDE SEQUENCE</scope>
    <source>
        <strain evidence="1">IBT 29677</strain>
    </source>
</reference>
<evidence type="ECO:0000313" key="2">
    <source>
        <dbReference type="Proteomes" id="UP001147747"/>
    </source>
</evidence>
<dbReference type="Pfam" id="PF13374">
    <property type="entry name" value="TPR_10"/>
    <property type="match status" value="1"/>
</dbReference>
<proteinExistence type="predicted"/>